<evidence type="ECO:0000256" key="6">
    <source>
        <dbReference type="PROSITE-ProRule" id="PRU00182"/>
    </source>
</evidence>
<feature type="region of interest" description="Disordered" evidence="7">
    <location>
        <begin position="229"/>
        <end position="262"/>
    </location>
</feature>
<geneLocation type="mitochondrion" evidence="9"/>
<dbReference type="GO" id="GO:0019843">
    <property type="term" value="F:rRNA binding"/>
    <property type="evidence" value="ECO:0007669"/>
    <property type="project" value="UniProtKB-KW"/>
</dbReference>
<reference evidence="9" key="1">
    <citation type="journal article" date="2012" name="Eukaryot. Cell">
        <title>Complete Mitochondrial and Plastid Genomes of the Green Microalga Trebouxiophyceae sp. Strain MX-AZ01 Isolated from a Highly Acidic Geothermal Lake.</title>
        <authorList>
            <person name="Servin-Garciduenas L.E."/>
            <person name="Martinez-Romero E."/>
        </authorList>
    </citation>
    <scope>NUCLEOTIDE SEQUENCE</scope>
    <source>
        <strain evidence="9">MX-AZ01</strain>
    </source>
</reference>
<keyword evidence="5" id="KW-0687">Ribonucleoprotein</keyword>
<dbReference type="CDD" id="cd00165">
    <property type="entry name" value="S4"/>
    <property type="match status" value="1"/>
</dbReference>
<dbReference type="AlphaFoldDB" id="J7KEH5"/>
<evidence type="ECO:0000259" key="8">
    <source>
        <dbReference type="SMART" id="SM00363"/>
    </source>
</evidence>
<dbReference type="Gene3D" id="1.10.1050.10">
    <property type="entry name" value="Ribosomal Protein S4 Delta 41, Chain A, domain 1"/>
    <property type="match status" value="1"/>
</dbReference>
<feature type="region of interest" description="Disordered" evidence="7">
    <location>
        <begin position="22"/>
        <end position="64"/>
    </location>
</feature>
<dbReference type="GeneID" id="13543457"/>
<evidence type="ECO:0000256" key="3">
    <source>
        <dbReference type="ARBA" id="ARBA00022884"/>
    </source>
</evidence>
<dbReference type="InterPro" id="IPR022801">
    <property type="entry name" value="Ribosomal_uS4"/>
</dbReference>
<dbReference type="InterPro" id="IPR036986">
    <property type="entry name" value="S4_RNA-bd_sf"/>
</dbReference>
<dbReference type="GO" id="GO:0042274">
    <property type="term" value="P:ribosomal small subunit biogenesis"/>
    <property type="evidence" value="ECO:0007669"/>
    <property type="project" value="TreeGrafter"/>
</dbReference>
<keyword evidence="2" id="KW-0699">rRNA-binding</keyword>
<feature type="domain" description="RNA-binding S4" evidence="8">
    <location>
        <begin position="150"/>
        <end position="211"/>
    </location>
</feature>
<sequence length="374" mass="41322">MPPGTANDATIISTQAASIEAGADIPWNGKPLQDGRRMGTTRRPSPPLRHLVTGPHRSAMGDNLEMPLKSGRAIPSKRSGRFYQSITQLEGGFSKVQGKRLSQTGLQLSERRKLKILYGDLSNGEIDGLFRRGLALRGRRNDNLFRLLESRLDVVLYRIGFFQTIPSAQEWIRRGDVLVNGRLLTIANHLLQPGDVISISPLRRESLRRGIMAPILSSRPTAVDTSLTFKGLGPKRLTPSEGPEMQPPRGGVETQDKHAKPAWAGIASRRHADASLGDAKSRRSFGLEEGSSRLSFDGLIGAPGQSLRGQSLSGEVWRRLQNAPHLGRRERLRLYSLTPSHIEVSYLRLVAIYLYPPQRILLPAPVDIERIGRA</sequence>
<evidence type="ECO:0000256" key="1">
    <source>
        <dbReference type="ARBA" id="ARBA00007465"/>
    </source>
</evidence>
<keyword evidence="9" id="KW-0496">Mitochondrion</keyword>
<protein>
    <submittedName>
        <fullName evidence="9">Ribosomal protein S4</fullName>
    </submittedName>
</protein>
<comment type="similarity">
    <text evidence="1">Belongs to the universal ribosomal protein uS4 family.</text>
</comment>
<dbReference type="Gene3D" id="3.10.290.10">
    <property type="entry name" value="RNA-binding S4 domain"/>
    <property type="match status" value="1"/>
</dbReference>
<keyword evidence="4 9" id="KW-0689">Ribosomal protein</keyword>
<evidence type="ECO:0000256" key="4">
    <source>
        <dbReference type="ARBA" id="ARBA00022980"/>
    </source>
</evidence>
<proteinExistence type="inferred from homology"/>
<dbReference type="Pfam" id="PF01479">
    <property type="entry name" value="S4"/>
    <property type="match status" value="1"/>
</dbReference>
<dbReference type="EMBL" id="JX315601">
    <property type="protein sequence ID" value="AFQ93775.1"/>
    <property type="molecule type" value="Genomic_DNA"/>
</dbReference>
<organism evidence="9">
    <name type="scientific">Trebouxiophyceae sp. MX-AZ01</name>
    <dbReference type="NCBI Taxonomy" id="1208065"/>
    <lineage>
        <taxon>Eukaryota</taxon>
        <taxon>Viridiplantae</taxon>
        <taxon>Chlorophyta</taxon>
        <taxon>core chlorophytes</taxon>
        <taxon>Trebouxiophyceae</taxon>
    </lineage>
</organism>
<evidence type="ECO:0000313" key="9">
    <source>
        <dbReference type="EMBL" id="AFQ93775.1"/>
    </source>
</evidence>
<name>J7KEH5_9CHLO</name>
<evidence type="ECO:0000256" key="7">
    <source>
        <dbReference type="SAM" id="MobiDB-lite"/>
    </source>
</evidence>
<dbReference type="InterPro" id="IPR002942">
    <property type="entry name" value="S4_RNA-bd"/>
</dbReference>
<dbReference type="GO" id="GO:0003735">
    <property type="term" value="F:structural constituent of ribosome"/>
    <property type="evidence" value="ECO:0007669"/>
    <property type="project" value="TreeGrafter"/>
</dbReference>
<dbReference type="PROSITE" id="PS50889">
    <property type="entry name" value="S4"/>
    <property type="match status" value="1"/>
</dbReference>
<evidence type="ECO:0000256" key="5">
    <source>
        <dbReference type="ARBA" id="ARBA00023274"/>
    </source>
</evidence>
<dbReference type="GO" id="GO:0015935">
    <property type="term" value="C:small ribosomal subunit"/>
    <property type="evidence" value="ECO:0007669"/>
    <property type="project" value="TreeGrafter"/>
</dbReference>
<evidence type="ECO:0000256" key="2">
    <source>
        <dbReference type="ARBA" id="ARBA00022730"/>
    </source>
</evidence>
<keyword evidence="3 6" id="KW-0694">RNA-binding</keyword>
<dbReference type="PANTHER" id="PTHR11831:SF4">
    <property type="entry name" value="SMALL RIBOSOMAL SUBUNIT PROTEIN US4M"/>
    <property type="match status" value="1"/>
</dbReference>
<accession>J7KEH5</accession>
<dbReference type="SMART" id="SM00363">
    <property type="entry name" value="S4"/>
    <property type="match status" value="1"/>
</dbReference>
<gene>
    <name evidence="9" type="primary">rps4</name>
</gene>
<dbReference type="SUPFAM" id="SSF55174">
    <property type="entry name" value="Alpha-L RNA-binding motif"/>
    <property type="match status" value="1"/>
</dbReference>
<dbReference type="RefSeq" id="YP_006666420.1">
    <property type="nucleotide sequence ID" value="NC_018568.1"/>
</dbReference>
<dbReference type="PANTHER" id="PTHR11831">
    <property type="entry name" value="30S 40S RIBOSOMAL PROTEIN"/>
    <property type="match status" value="1"/>
</dbReference>